<keyword evidence="2" id="KW-1185">Reference proteome</keyword>
<accession>A0A1H3R743</accession>
<evidence type="ECO:0000313" key="1">
    <source>
        <dbReference type="EMBL" id="SDZ21406.1"/>
    </source>
</evidence>
<evidence type="ECO:0008006" key="3">
    <source>
        <dbReference type="Google" id="ProtNLM"/>
    </source>
</evidence>
<dbReference type="SUPFAM" id="SSF51395">
    <property type="entry name" value="FMN-linked oxidoreductases"/>
    <property type="match status" value="1"/>
</dbReference>
<evidence type="ECO:0000313" key="2">
    <source>
        <dbReference type="Proteomes" id="UP000198625"/>
    </source>
</evidence>
<dbReference type="Proteomes" id="UP000198625">
    <property type="component" value="Unassembled WGS sequence"/>
</dbReference>
<dbReference type="AlphaFoldDB" id="A0A1H3R743"/>
<name>A0A1H3R743_9FIRM</name>
<organism evidence="1 2">
    <name type="scientific">Proteiniborus ethanoligenes</name>
    <dbReference type="NCBI Taxonomy" id="415015"/>
    <lineage>
        <taxon>Bacteria</taxon>
        <taxon>Bacillati</taxon>
        <taxon>Bacillota</taxon>
        <taxon>Clostridia</taxon>
        <taxon>Eubacteriales</taxon>
        <taxon>Proteiniborus</taxon>
    </lineage>
</organism>
<reference evidence="1 2" key="1">
    <citation type="submission" date="2016-10" db="EMBL/GenBank/DDBJ databases">
        <authorList>
            <person name="de Groot N.N."/>
        </authorList>
    </citation>
    <scope>NUCLEOTIDE SEQUENCE [LARGE SCALE GENOMIC DNA]</scope>
    <source>
        <strain evidence="1 2">DSM 21650</strain>
    </source>
</reference>
<dbReference type="EMBL" id="FNQE01000025">
    <property type="protein sequence ID" value="SDZ21406.1"/>
    <property type="molecule type" value="Genomic_DNA"/>
</dbReference>
<dbReference type="Gene3D" id="3.20.20.70">
    <property type="entry name" value="Aldolase class I"/>
    <property type="match status" value="1"/>
</dbReference>
<dbReference type="OrthoDB" id="1092608at2"/>
<dbReference type="InterPro" id="IPR013785">
    <property type="entry name" value="Aldolase_TIM"/>
</dbReference>
<dbReference type="STRING" id="415015.SAMN05660462_02244"/>
<protein>
    <recommendedName>
        <fullName evidence="3">Hydrolase</fullName>
    </recommendedName>
</protein>
<gene>
    <name evidence="1" type="ORF">SAMN05660462_02244</name>
</gene>
<proteinExistence type="predicted"/>
<dbReference type="RefSeq" id="WP_091731228.1">
    <property type="nucleotide sequence ID" value="NZ_FNQE01000025.1"/>
</dbReference>
<sequence>MEERRIPAISSYLKRNMIYIPTVIEKASGIRVNGKLIRSLVFSTDVAIIKNINADAVIAVYPFTPQPVITQSIMTAADIPVFCGVGGGITTGKRSINLALHAEFQGAMGVVVNAPTSNDVISEMVDTIDIPVVVTVTTAKTDILERIKAGASILNVSGASKTPEIVATIRKDFPDIPIIATGGPTDESILRTIEAGANAITYTPPTSAELFSTLMEKYRGEL</sequence>